<dbReference type="EMBL" id="CP028160">
    <property type="protein sequence ID" value="AWN66545.1"/>
    <property type="molecule type" value="Genomic_DNA"/>
</dbReference>
<dbReference type="Proteomes" id="UP000245919">
    <property type="component" value="Chromosome"/>
</dbReference>
<evidence type="ECO:0000313" key="2">
    <source>
        <dbReference type="Proteomes" id="UP000245919"/>
    </source>
</evidence>
<reference evidence="1 2" key="1">
    <citation type="submission" date="2018-03" db="EMBL/GenBank/DDBJ databases">
        <title>Genome sequence of Lactococcus lactis strain 14B4 from almond drupe.</title>
        <authorList>
            <person name="Tran T.D."/>
            <person name="McGarvey J.A."/>
            <person name="Huynh S."/>
            <person name="Parker C.T."/>
        </authorList>
    </citation>
    <scope>NUCLEOTIDE SEQUENCE [LARGE SCALE GENOMIC DNA]</scope>
    <source>
        <strain evidence="1 2">14B4</strain>
    </source>
</reference>
<proteinExistence type="predicted"/>
<dbReference type="AlphaFoldDB" id="A0A2Z3KKW1"/>
<accession>A0A2Z3KKW1</accession>
<name>A0A2Z3KKW1_LACLL</name>
<protein>
    <submittedName>
        <fullName evidence="1">Uncharacterized protein</fullName>
    </submittedName>
</protein>
<dbReference type="RefSeq" id="WP_109991234.1">
    <property type="nucleotide sequence ID" value="NZ_CP028160.1"/>
</dbReference>
<gene>
    <name evidence="1" type="ORF">LL14B4_10310</name>
</gene>
<dbReference type="GeneID" id="89634173"/>
<organism evidence="1 2">
    <name type="scientific">Lactococcus lactis subsp. lactis</name>
    <name type="common">Streptococcus lactis</name>
    <dbReference type="NCBI Taxonomy" id="1360"/>
    <lineage>
        <taxon>Bacteria</taxon>
        <taxon>Bacillati</taxon>
        <taxon>Bacillota</taxon>
        <taxon>Bacilli</taxon>
        <taxon>Lactobacillales</taxon>
        <taxon>Streptococcaceae</taxon>
        <taxon>Lactococcus</taxon>
    </lineage>
</organism>
<evidence type="ECO:0000313" key="1">
    <source>
        <dbReference type="EMBL" id="AWN66545.1"/>
    </source>
</evidence>
<sequence length="280" mass="32106">MSKINQSQKMKKAIQGYKKQKLKTKAGNRLIDNKKIQRKYLEQELMKPVAPVLLERPKSTQAFHEILAMQWGFMYEGIKMTDDRREFLSDYSGAWVGISGVITDAKIINGVLRICLSSPSLITNDKRNGTIIDSHVWIKMSNHQMSDLADGYINNSGLTEEDEQVDRSGTISLGDVIQFEGLIEPYITRGKVKYGIKKFKNLSRGYLSFYISVKGKGHKELATHGYPRLGWLIKATQITSEGKCAYRFANYRMIREQKDALLDLWHRVQSEQFKMTNQAN</sequence>